<feature type="compositionally biased region" description="Acidic residues" evidence="1">
    <location>
        <begin position="127"/>
        <end position="142"/>
    </location>
</feature>
<proteinExistence type="predicted"/>
<organism evidence="2 3">
    <name type="scientific">Desmophyllum pertusum</name>
    <dbReference type="NCBI Taxonomy" id="174260"/>
    <lineage>
        <taxon>Eukaryota</taxon>
        <taxon>Metazoa</taxon>
        <taxon>Cnidaria</taxon>
        <taxon>Anthozoa</taxon>
        <taxon>Hexacorallia</taxon>
        <taxon>Scleractinia</taxon>
        <taxon>Caryophylliina</taxon>
        <taxon>Caryophylliidae</taxon>
        <taxon>Desmophyllum</taxon>
    </lineage>
</organism>
<evidence type="ECO:0000313" key="3">
    <source>
        <dbReference type="Proteomes" id="UP001163046"/>
    </source>
</evidence>
<sequence>MAPLFITCYDAKCSAFQITRLIYIRIKRRVQCPLEMFPLCSTVLQGNSLELSREHGRMKAVVQASTILEEKTIDGCCHPVDLEQAQCNYGNFSPSMACLVSFMPKESVVESRPESPDLESLNIQDNEHDDSDEEHNQDCEINDDLQVESFQVKGSFHEE</sequence>
<protein>
    <submittedName>
        <fullName evidence="2">Uncharacterized protein</fullName>
    </submittedName>
</protein>
<gene>
    <name evidence="2" type="ORF">OS493_026256</name>
</gene>
<feature type="region of interest" description="Disordered" evidence="1">
    <location>
        <begin position="110"/>
        <end position="142"/>
    </location>
</feature>
<accession>A0A9W9ZLY0</accession>
<keyword evidence="3" id="KW-1185">Reference proteome</keyword>
<reference evidence="2" key="1">
    <citation type="submission" date="2023-01" db="EMBL/GenBank/DDBJ databases">
        <title>Genome assembly of the deep-sea coral Lophelia pertusa.</title>
        <authorList>
            <person name="Herrera S."/>
            <person name="Cordes E."/>
        </authorList>
    </citation>
    <scope>NUCLEOTIDE SEQUENCE</scope>
    <source>
        <strain evidence="2">USNM1676648</strain>
        <tissue evidence="2">Polyp</tissue>
    </source>
</reference>
<evidence type="ECO:0000313" key="2">
    <source>
        <dbReference type="EMBL" id="KAJ7383725.1"/>
    </source>
</evidence>
<evidence type="ECO:0000256" key="1">
    <source>
        <dbReference type="SAM" id="MobiDB-lite"/>
    </source>
</evidence>
<dbReference type="Proteomes" id="UP001163046">
    <property type="component" value="Unassembled WGS sequence"/>
</dbReference>
<dbReference type="AlphaFoldDB" id="A0A9W9ZLY0"/>
<comment type="caution">
    <text evidence="2">The sequence shown here is derived from an EMBL/GenBank/DDBJ whole genome shotgun (WGS) entry which is preliminary data.</text>
</comment>
<dbReference type="EMBL" id="MU825895">
    <property type="protein sequence ID" value="KAJ7383725.1"/>
    <property type="molecule type" value="Genomic_DNA"/>
</dbReference>
<name>A0A9W9ZLY0_9CNID</name>